<dbReference type="SUPFAM" id="SSF54001">
    <property type="entry name" value="Cysteine proteinases"/>
    <property type="match status" value="1"/>
</dbReference>
<proteinExistence type="predicted"/>
<feature type="chain" id="PRO_5012450693" description="Permuted papain-like amidase YaeF/Yiix C92 family enzyme" evidence="1">
    <location>
        <begin position="18"/>
        <end position="208"/>
    </location>
</feature>
<comment type="caution">
    <text evidence="2">The sequence shown here is derived from an EMBL/GenBank/DDBJ whole genome shotgun (WGS) entry which is preliminary data.</text>
</comment>
<dbReference type="AlphaFoldDB" id="A0A2A7UZW9"/>
<dbReference type="OrthoDB" id="6183432at2"/>
<evidence type="ECO:0008006" key="4">
    <source>
        <dbReference type="Google" id="ProtNLM"/>
    </source>
</evidence>
<feature type="signal peptide" evidence="1">
    <location>
        <begin position="1"/>
        <end position="17"/>
    </location>
</feature>
<gene>
    <name evidence="2" type="ORF">CRM82_03485</name>
</gene>
<name>A0A2A7UZW9_COMTR</name>
<evidence type="ECO:0000313" key="2">
    <source>
        <dbReference type="EMBL" id="PEH90842.1"/>
    </source>
</evidence>
<dbReference type="Proteomes" id="UP000220246">
    <property type="component" value="Unassembled WGS sequence"/>
</dbReference>
<reference evidence="3" key="1">
    <citation type="submission" date="2017-09" db="EMBL/GenBank/DDBJ databases">
        <title>FDA dAtabase for Regulatory Grade micrObial Sequences (FDA-ARGOS): Supporting development and validation of Infectious Disease Dx tests.</title>
        <authorList>
            <person name="Minogue T."/>
            <person name="Wolcott M."/>
            <person name="Wasieloski L."/>
            <person name="Aguilar W."/>
            <person name="Moore D."/>
            <person name="Tallon L."/>
            <person name="Sadzewicz L."/>
            <person name="Ott S."/>
            <person name="Zhao X."/>
            <person name="Nagaraj S."/>
            <person name="Vavikolanu K."/>
            <person name="Aluvathingal J."/>
            <person name="Nadendla S."/>
            <person name="Sichtig H."/>
        </authorList>
    </citation>
    <scope>NUCLEOTIDE SEQUENCE [LARGE SCALE GENOMIC DNA]</scope>
    <source>
        <strain evidence="3">FDAARGOS_394</strain>
    </source>
</reference>
<dbReference type="InterPro" id="IPR038765">
    <property type="entry name" value="Papain-like_cys_pep_sf"/>
</dbReference>
<accession>A0A2A7UZW9</accession>
<sequence length="208" mass="22233">MCRRCAALLLIAGAGLAACRLGGAAPLQPFLAQLSAQAQAGDLLFRHGTEAISQLVRSVDAGDFSHVGLLVAPASPSGPWRVVHATPSEKPGQPDAVVLDTLDFYLHPQRARSYQLYRVAASATARQQAVDWALGQQGRAFDLLDAERGLYCTTLVWQAWRHGGVALEATFTEVMLPLLSGHYLLPDGLRRAPQLQALTPVLPVVPAP</sequence>
<dbReference type="Pfam" id="PF05708">
    <property type="entry name" value="Peptidase_C92"/>
    <property type="match status" value="1"/>
</dbReference>
<evidence type="ECO:0000256" key="1">
    <source>
        <dbReference type="SAM" id="SignalP"/>
    </source>
</evidence>
<dbReference type="InterPro" id="IPR024453">
    <property type="entry name" value="Peptidase_C92"/>
</dbReference>
<dbReference type="PROSITE" id="PS51257">
    <property type="entry name" value="PROKAR_LIPOPROTEIN"/>
    <property type="match status" value="1"/>
</dbReference>
<keyword evidence="1" id="KW-0732">Signal</keyword>
<dbReference type="STRING" id="1219032.GCA_001515545_02593"/>
<evidence type="ECO:0000313" key="3">
    <source>
        <dbReference type="Proteomes" id="UP000220246"/>
    </source>
</evidence>
<organism evidence="2 3">
    <name type="scientific">Comamonas terrigena</name>
    <dbReference type="NCBI Taxonomy" id="32013"/>
    <lineage>
        <taxon>Bacteria</taxon>
        <taxon>Pseudomonadati</taxon>
        <taxon>Pseudomonadota</taxon>
        <taxon>Betaproteobacteria</taxon>
        <taxon>Burkholderiales</taxon>
        <taxon>Comamonadaceae</taxon>
        <taxon>Comamonas</taxon>
    </lineage>
</organism>
<keyword evidence="3" id="KW-1185">Reference proteome</keyword>
<dbReference type="Gene3D" id="3.90.1720.10">
    <property type="entry name" value="endopeptidase domain like (from Nostoc punctiforme)"/>
    <property type="match status" value="1"/>
</dbReference>
<dbReference type="EMBL" id="PDEA01000001">
    <property type="protein sequence ID" value="PEH90842.1"/>
    <property type="molecule type" value="Genomic_DNA"/>
</dbReference>
<protein>
    <recommendedName>
        <fullName evidence="4">Permuted papain-like amidase YaeF/Yiix C92 family enzyme</fullName>
    </recommendedName>
</protein>